<dbReference type="NCBIfam" id="NF006827">
    <property type="entry name" value="PRK09348.1"/>
    <property type="match status" value="1"/>
</dbReference>
<evidence type="ECO:0000256" key="6">
    <source>
        <dbReference type="ARBA" id="ARBA00022741"/>
    </source>
</evidence>
<keyword evidence="8 12" id="KW-0648">Protein biosynthesis</keyword>
<keyword evidence="9 12" id="KW-0030">Aminoacyl-tRNA synthetase</keyword>
<evidence type="ECO:0000256" key="9">
    <source>
        <dbReference type="ARBA" id="ARBA00023146"/>
    </source>
</evidence>
<evidence type="ECO:0000259" key="13">
    <source>
        <dbReference type="SMART" id="SM00836"/>
    </source>
</evidence>
<dbReference type="SUPFAM" id="SSF55681">
    <property type="entry name" value="Class II aaRS and biotin synthetases"/>
    <property type="match status" value="1"/>
</dbReference>
<evidence type="ECO:0000256" key="2">
    <source>
        <dbReference type="ARBA" id="ARBA00008226"/>
    </source>
</evidence>
<evidence type="ECO:0000256" key="10">
    <source>
        <dbReference type="ARBA" id="ARBA00047937"/>
    </source>
</evidence>
<evidence type="ECO:0000256" key="5">
    <source>
        <dbReference type="ARBA" id="ARBA00022598"/>
    </source>
</evidence>
<evidence type="ECO:0000256" key="11">
    <source>
        <dbReference type="HAMAP-Rule" id="MF_00254"/>
    </source>
</evidence>
<evidence type="ECO:0000313" key="15">
    <source>
        <dbReference type="Proteomes" id="UP000242951"/>
    </source>
</evidence>
<dbReference type="Gene3D" id="1.20.58.180">
    <property type="entry name" value="Class II aaRS and biotin synthetases, domain 2"/>
    <property type="match status" value="1"/>
</dbReference>
<dbReference type="CDD" id="cd00733">
    <property type="entry name" value="GlyRS_alpha_core"/>
    <property type="match status" value="1"/>
</dbReference>
<comment type="catalytic activity">
    <reaction evidence="10 12">
        <text>tRNA(Gly) + glycine + ATP = glycyl-tRNA(Gly) + AMP + diphosphate</text>
        <dbReference type="Rhea" id="RHEA:16013"/>
        <dbReference type="Rhea" id="RHEA-COMP:9664"/>
        <dbReference type="Rhea" id="RHEA-COMP:9683"/>
        <dbReference type="ChEBI" id="CHEBI:30616"/>
        <dbReference type="ChEBI" id="CHEBI:33019"/>
        <dbReference type="ChEBI" id="CHEBI:57305"/>
        <dbReference type="ChEBI" id="CHEBI:78442"/>
        <dbReference type="ChEBI" id="CHEBI:78522"/>
        <dbReference type="ChEBI" id="CHEBI:456215"/>
        <dbReference type="EC" id="6.1.1.14"/>
    </reaction>
</comment>
<dbReference type="PANTHER" id="PTHR30075">
    <property type="entry name" value="GLYCYL-TRNA SYNTHETASE"/>
    <property type="match status" value="1"/>
</dbReference>
<sequence>MLTFQQIILTLQSYWNDKGCALLQPIDMEVGAGTSHVHTFLRAIGPEPWRAAYVQPSRRPKDGRYGENPNRLQYYYQYQVVLKPAPENILDLYLVSLEALGFDLKQNDVRFVEDDWENPTLGAWGLGWEVWLNGMEVTQFTYFQQAGSLDCKPVLGEITYGLERLAMYLQKVENVYDLVWTEWEKDGPNGRVRRQLSYGDVYHQNEVEQSTYNFEHANVDLLFHIFKSYEEEAKKMIDVNLALPAYELVLKAGHTFNLLDARGAISVTERAAYIGRIRALSRLVAQAYYDSREALGFPMLGNVVPGARDLVSDSEEAAASGMDTAAQAGKHASWQQRTGLTRLDRTMTQSNTATLLVELLTEELPPKALARLGTAFADGIVERLAARDLIEGAPEFEKYATPRRLAVLIKNVRDVAPEKQVREKVLPVSVALDRSGNPTPPLAKKLAALGFADFPISELERAQDSKAESFFLRYAAPGATLAVGLQAALDESLARLPIAKVMTYQRPDGTSVQFVRPVQRLIAMHGRNAVPVSALGVDAGDTTIGHRFMSKDFIAIPNADDYAETIRTKGHVVANFDDRRESIRTQLQAFAGEDRVVMPESLLDEVNALVEWPVVYECRFDDEFLQVPQECLILTMQTNQKYFALTDQNGKLRSRFLIVSNIDTQTPGEIIEGNERVVRPRLADAKFFFTQDKKKRLEDRVPLLANVVYHNKLGSALQRVERLEALADEIAPMVGVDAALTRRAARLAKADLLTDMVGEFPELQGTMGTYYARHDGEPEEVALACSEHYQPRFSGDETPSTGIGAVVALADKLETIVGIWGIGLAPTGEKDPFALRRHALGVLRILLEKKLPIDLRELIAAAQRRFVGVPQVADSQEAVYAFFLDRLRGLLRERGFEANDIEAVLSLNPTRLGDIVARLEALRAFAALPEASSLAAANKRISNILKKSEQGAPAAVKPESLVEAAEKNLHAQIEQVTPRVQSQLAAYNYTEALSALAALREPVDQFFDDVMVNAEDPALRNNRLALLNALHQQINCVADISKLAA</sequence>
<comment type="caution">
    <text evidence="14">The sequence shown here is derived from an EMBL/GenBank/DDBJ whole genome shotgun (WGS) entry which is preliminary data.</text>
</comment>
<feature type="domain" description="DALR anticodon binding" evidence="13">
    <location>
        <begin position="940"/>
        <end position="1043"/>
    </location>
</feature>
<evidence type="ECO:0000256" key="1">
    <source>
        <dbReference type="ARBA" id="ARBA00004496"/>
    </source>
</evidence>
<dbReference type="InterPro" id="IPR002310">
    <property type="entry name" value="Gly-tRNA_ligase_asu"/>
</dbReference>
<evidence type="ECO:0000256" key="8">
    <source>
        <dbReference type="ARBA" id="ARBA00022917"/>
    </source>
</evidence>
<dbReference type="GO" id="GO:0004820">
    <property type="term" value="F:glycine-tRNA ligase activity"/>
    <property type="evidence" value="ECO:0007669"/>
    <property type="project" value="UniProtKB-EC"/>
</dbReference>
<comment type="subcellular location">
    <subcellularLocation>
        <location evidence="1 12">Cytoplasm</location>
    </subcellularLocation>
</comment>
<proteinExistence type="inferred from homology"/>
<keyword evidence="7 12" id="KW-0067">ATP-binding</keyword>
<name>A0ABR5HPG6_9BURK</name>
<dbReference type="HAMAP" id="MF_00255">
    <property type="entry name" value="Gly_tRNA_synth_beta"/>
    <property type="match status" value="1"/>
</dbReference>
<dbReference type="Gene3D" id="1.10.730.10">
    <property type="entry name" value="Isoleucyl-tRNA Synthetase, Domain 1"/>
    <property type="match status" value="1"/>
</dbReference>
<dbReference type="NCBIfam" id="TIGR00211">
    <property type="entry name" value="glyS"/>
    <property type="match status" value="1"/>
</dbReference>
<gene>
    <name evidence="12" type="primary">glyS</name>
    <name evidence="11" type="synonym">glyQ</name>
    <name evidence="14" type="ORF">BPMI_02035</name>
</gene>
<reference evidence="14 15" key="1">
    <citation type="submission" date="2015-06" db="EMBL/GenBank/DDBJ databases">
        <title>Comparative genomics of Burkholderia leaf nodule symbionts.</title>
        <authorList>
            <person name="Carlier A."/>
            <person name="Eberl L."/>
            <person name="Pinto-Carbo M."/>
        </authorList>
    </citation>
    <scope>NUCLEOTIDE SEQUENCE [LARGE SCALE GENOMIC DNA]</scope>
    <source>
        <strain evidence="14 15">UZHbot3</strain>
    </source>
</reference>
<keyword evidence="5 12" id="KW-0436">Ligase</keyword>
<dbReference type="PRINTS" id="PR01044">
    <property type="entry name" value="TRNASYNTHGA"/>
</dbReference>
<dbReference type="EMBL" id="LELG01000002">
    <property type="protein sequence ID" value="KMQ81271.1"/>
    <property type="molecule type" value="Genomic_DNA"/>
</dbReference>
<keyword evidence="4 12" id="KW-0963">Cytoplasm</keyword>
<evidence type="ECO:0000256" key="7">
    <source>
        <dbReference type="ARBA" id="ARBA00022840"/>
    </source>
</evidence>
<evidence type="ECO:0000256" key="12">
    <source>
        <dbReference type="HAMAP-Rule" id="MF_00255"/>
    </source>
</evidence>
<dbReference type="Gene3D" id="3.30.930.10">
    <property type="entry name" value="Bira Bifunctional Protein, Domain 2"/>
    <property type="match status" value="1"/>
</dbReference>
<keyword evidence="15" id="KW-1185">Reference proteome</keyword>
<accession>A0ABR5HPG6</accession>
<dbReference type="NCBIfam" id="TIGR00388">
    <property type="entry name" value="glyQ"/>
    <property type="match status" value="1"/>
</dbReference>
<dbReference type="InterPro" id="IPR045864">
    <property type="entry name" value="aa-tRNA-synth_II/BPL/LPL"/>
</dbReference>
<organism evidence="14 15">
    <name type="scientific">Candidatus Burkholderia pumila</name>
    <dbReference type="NCBI Taxonomy" id="1090375"/>
    <lineage>
        <taxon>Bacteria</taxon>
        <taxon>Pseudomonadati</taxon>
        <taxon>Pseudomonadota</taxon>
        <taxon>Betaproteobacteria</taxon>
        <taxon>Burkholderiales</taxon>
        <taxon>Burkholderiaceae</taxon>
        <taxon>Burkholderia</taxon>
    </lineage>
</organism>
<dbReference type="Proteomes" id="UP000242951">
    <property type="component" value="Unassembled WGS sequence"/>
</dbReference>
<dbReference type="InterPro" id="IPR015944">
    <property type="entry name" value="Gly-tRNA-synth_bsu"/>
</dbReference>
<protein>
    <recommendedName>
        <fullName evidence="11 12">Multifunctional fusion protein</fullName>
    </recommendedName>
    <domain>
        <recommendedName>
            <fullName evidence="12">Glycine--tRNA ligase beta subunit</fullName>
            <ecNumber evidence="12">6.1.1.14</ecNumber>
        </recommendedName>
        <alternativeName>
            <fullName evidence="12">Glycyl-tRNA synthetase beta subunit</fullName>
            <shortName evidence="12">GlyRS</shortName>
        </alternativeName>
    </domain>
    <domain>
        <recommendedName>
            <fullName evidence="11">Glycine--tRNA ligase alpha subunit</fullName>
        </recommendedName>
        <alternativeName>
            <fullName evidence="11">Glycyl-tRNA synthetase alpha subunit</fullName>
        </alternativeName>
    </domain>
</protein>
<dbReference type="InterPro" id="IPR006194">
    <property type="entry name" value="Gly-tRNA-synth_heterodimer"/>
</dbReference>
<evidence type="ECO:0000313" key="14">
    <source>
        <dbReference type="EMBL" id="KMQ81271.1"/>
    </source>
</evidence>
<dbReference type="HAMAP" id="MF_00254">
    <property type="entry name" value="Gly_tRNA_synth_alpha"/>
    <property type="match status" value="1"/>
</dbReference>
<dbReference type="InterPro" id="IPR008909">
    <property type="entry name" value="DALR_anticod-bd"/>
</dbReference>
<dbReference type="Pfam" id="PF05746">
    <property type="entry name" value="DALR_1"/>
    <property type="match status" value="1"/>
</dbReference>
<evidence type="ECO:0000256" key="4">
    <source>
        <dbReference type="ARBA" id="ARBA00022490"/>
    </source>
</evidence>
<evidence type="ECO:0000256" key="3">
    <source>
        <dbReference type="ARBA" id="ARBA00011209"/>
    </source>
</evidence>
<dbReference type="PROSITE" id="PS50861">
    <property type="entry name" value="AA_TRNA_LIGASE_II_GLYAB"/>
    <property type="match status" value="2"/>
</dbReference>
<dbReference type="EC" id="6.1.1.14" evidence="12"/>
<dbReference type="PANTHER" id="PTHR30075:SF2">
    <property type="entry name" value="GLYCINE--TRNA LIGASE, CHLOROPLASTIC_MITOCHONDRIAL 2"/>
    <property type="match status" value="1"/>
</dbReference>
<dbReference type="Pfam" id="PF02092">
    <property type="entry name" value="tRNA_synt_2f"/>
    <property type="match status" value="1"/>
</dbReference>
<keyword evidence="6 12" id="KW-0547">Nucleotide-binding</keyword>
<dbReference type="SMART" id="SM00836">
    <property type="entry name" value="DALR_1"/>
    <property type="match status" value="1"/>
</dbReference>
<dbReference type="Pfam" id="PF02091">
    <property type="entry name" value="tRNA-synt_2e"/>
    <property type="match status" value="1"/>
</dbReference>
<dbReference type="SUPFAM" id="SSF109604">
    <property type="entry name" value="HD-domain/PDEase-like"/>
    <property type="match status" value="1"/>
</dbReference>
<comment type="subunit">
    <text evidence="3 12">Tetramer of two alpha and two beta subunits.</text>
</comment>
<comment type="similarity">
    <text evidence="2 12">Belongs to the class-II aminoacyl-tRNA synthetase family.</text>
</comment>